<dbReference type="GO" id="GO:0015631">
    <property type="term" value="F:tubulin binding"/>
    <property type="evidence" value="ECO:0007669"/>
    <property type="project" value="TreeGrafter"/>
</dbReference>
<sequence length="185" mass="21373">MTTAEKNPRGIPKALFVEDVSAFLSGYKDSTELGLRHLQEVLSKYRFMEANMLQRKQSMLSKIPEIEKTLQMAKYLEERKASSEEPISVQYELHDTLYATARVQPRETVYLWLGANVMLEYPIAEAIALLTDKLEVSRRRLTHAEEDLEFLRDQITVTEVNTARVFNWDVKMRRQTAETSVTVAS</sequence>
<evidence type="ECO:0000256" key="5">
    <source>
        <dbReference type="SAM" id="Coils"/>
    </source>
</evidence>
<evidence type="ECO:0000256" key="2">
    <source>
        <dbReference type="ARBA" id="ARBA00011695"/>
    </source>
</evidence>
<evidence type="ECO:0000256" key="4">
    <source>
        <dbReference type="PIRNR" id="PIRNR016396"/>
    </source>
</evidence>
<evidence type="ECO:0000313" key="6">
    <source>
        <dbReference type="EMBL" id="RKP09091.1"/>
    </source>
</evidence>
<dbReference type="InterPro" id="IPR016655">
    <property type="entry name" value="PFD3"/>
</dbReference>
<dbReference type="GO" id="GO:0007017">
    <property type="term" value="P:microtubule-based process"/>
    <property type="evidence" value="ECO:0007669"/>
    <property type="project" value="TreeGrafter"/>
</dbReference>
<dbReference type="FunFam" id="1.10.287.370:FF:000001">
    <property type="entry name" value="Prefoldin subunit 3"/>
    <property type="match status" value="1"/>
</dbReference>
<dbReference type="PANTHER" id="PTHR12409">
    <property type="entry name" value="PREFOLDIN SUBUNIT 3"/>
    <property type="match status" value="1"/>
</dbReference>
<dbReference type="AlphaFoldDB" id="A0A4P9XU38"/>
<dbReference type="Gene3D" id="1.10.287.370">
    <property type="match status" value="1"/>
</dbReference>
<dbReference type="STRING" id="78915.A0A4P9XU38"/>
<accession>A0A4P9XU38</accession>
<dbReference type="GO" id="GO:0006457">
    <property type="term" value="P:protein folding"/>
    <property type="evidence" value="ECO:0007669"/>
    <property type="project" value="UniProtKB-UniRule"/>
</dbReference>
<keyword evidence="3 4" id="KW-0143">Chaperone</keyword>
<reference evidence="7" key="1">
    <citation type="journal article" date="2018" name="Nat. Microbiol.">
        <title>Leveraging single-cell genomics to expand the fungal tree of life.</title>
        <authorList>
            <person name="Ahrendt S.R."/>
            <person name="Quandt C.A."/>
            <person name="Ciobanu D."/>
            <person name="Clum A."/>
            <person name="Salamov A."/>
            <person name="Andreopoulos B."/>
            <person name="Cheng J.F."/>
            <person name="Woyke T."/>
            <person name="Pelin A."/>
            <person name="Henrissat B."/>
            <person name="Reynolds N.K."/>
            <person name="Benny G.L."/>
            <person name="Smith M.E."/>
            <person name="James T.Y."/>
            <person name="Grigoriev I.V."/>
        </authorList>
    </citation>
    <scope>NUCLEOTIDE SEQUENCE [LARGE SCALE GENOMIC DNA]</scope>
    <source>
        <strain evidence="7">RSA 1356</strain>
    </source>
</reference>
<comment type="similarity">
    <text evidence="1 4">Belongs to the prefoldin subunit alpha family.</text>
</comment>
<dbReference type="PANTHER" id="PTHR12409:SF0">
    <property type="entry name" value="PREFOLDIN SUBUNIT 3"/>
    <property type="match status" value="1"/>
</dbReference>
<dbReference type="InterPro" id="IPR004127">
    <property type="entry name" value="Prefoldin_subunit_alpha"/>
</dbReference>
<dbReference type="GO" id="GO:0016272">
    <property type="term" value="C:prefoldin complex"/>
    <property type="evidence" value="ECO:0007669"/>
    <property type="project" value="UniProtKB-UniRule"/>
</dbReference>
<comment type="subunit">
    <text evidence="2 4">Heterohexamer of two PFD-alpha type and four PFD-beta type subunits.</text>
</comment>
<keyword evidence="7" id="KW-1185">Reference proteome</keyword>
<evidence type="ECO:0000256" key="1">
    <source>
        <dbReference type="ARBA" id="ARBA00010048"/>
    </source>
</evidence>
<dbReference type="CDD" id="cd23156">
    <property type="entry name" value="Prefoldin_3"/>
    <property type="match status" value="1"/>
</dbReference>
<comment type="function">
    <text evidence="4">Binds specifically to cytosolic chaperonin (c-CPN) and transfers target proteins to it. Binds to nascent polypeptide chain and promotes folding in an environment in which there are many competing pathways for nonnative proteins.</text>
</comment>
<dbReference type="Proteomes" id="UP000271241">
    <property type="component" value="Unassembled WGS sequence"/>
</dbReference>
<organism evidence="6 7">
    <name type="scientific">Thamnocephalis sphaerospora</name>
    <dbReference type="NCBI Taxonomy" id="78915"/>
    <lineage>
        <taxon>Eukaryota</taxon>
        <taxon>Fungi</taxon>
        <taxon>Fungi incertae sedis</taxon>
        <taxon>Zoopagomycota</taxon>
        <taxon>Zoopagomycotina</taxon>
        <taxon>Zoopagomycetes</taxon>
        <taxon>Zoopagales</taxon>
        <taxon>Sigmoideomycetaceae</taxon>
        <taxon>Thamnocephalis</taxon>
    </lineage>
</organism>
<evidence type="ECO:0000256" key="3">
    <source>
        <dbReference type="ARBA" id="ARBA00023186"/>
    </source>
</evidence>
<proteinExistence type="inferred from homology"/>
<dbReference type="GO" id="GO:0005737">
    <property type="term" value="C:cytoplasm"/>
    <property type="evidence" value="ECO:0007669"/>
    <property type="project" value="UniProtKB-ARBA"/>
</dbReference>
<name>A0A4P9XU38_9FUNG</name>
<feature type="coiled-coil region" evidence="5">
    <location>
        <begin position="127"/>
        <end position="161"/>
    </location>
</feature>
<gene>
    <name evidence="6" type="ORF">THASP1DRAFT_29121</name>
</gene>
<dbReference type="InterPro" id="IPR009053">
    <property type="entry name" value="Prefoldin"/>
</dbReference>
<dbReference type="PIRSF" id="PIRSF016396">
    <property type="entry name" value="Prefoldin_subunit_3"/>
    <property type="match status" value="1"/>
</dbReference>
<evidence type="ECO:0000313" key="7">
    <source>
        <dbReference type="Proteomes" id="UP000271241"/>
    </source>
</evidence>
<dbReference type="Pfam" id="PF02996">
    <property type="entry name" value="Prefoldin"/>
    <property type="match status" value="1"/>
</dbReference>
<dbReference type="GO" id="GO:0007021">
    <property type="term" value="P:tubulin complex assembly"/>
    <property type="evidence" value="ECO:0007669"/>
    <property type="project" value="TreeGrafter"/>
</dbReference>
<keyword evidence="5" id="KW-0175">Coiled coil</keyword>
<protein>
    <recommendedName>
        <fullName evidence="4">Prefoldin subunit 3</fullName>
    </recommendedName>
</protein>
<dbReference type="SUPFAM" id="SSF46579">
    <property type="entry name" value="Prefoldin"/>
    <property type="match status" value="1"/>
</dbReference>
<dbReference type="OrthoDB" id="6375174at2759"/>
<dbReference type="EMBL" id="KZ992543">
    <property type="protein sequence ID" value="RKP09091.1"/>
    <property type="molecule type" value="Genomic_DNA"/>
</dbReference>